<dbReference type="OrthoDB" id="9814202at2"/>
<feature type="transmembrane region" description="Helical" evidence="6">
    <location>
        <begin position="45"/>
        <end position="69"/>
    </location>
</feature>
<dbReference type="PANTHER" id="PTHR30086:SF20">
    <property type="entry name" value="ARGININE EXPORTER PROTEIN ARGO-RELATED"/>
    <property type="match status" value="1"/>
</dbReference>
<name>A0A0R3L6V3_9BRAD</name>
<keyword evidence="2" id="KW-1003">Cell membrane</keyword>
<reference evidence="7 8" key="1">
    <citation type="submission" date="2014-03" db="EMBL/GenBank/DDBJ databases">
        <title>Bradyrhizobium valentinum sp. nov., isolated from effective nodules of Lupinus mariae-josephae, a lupine endemic of basic-lime soils in Eastern Spain.</title>
        <authorList>
            <person name="Duran D."/>
            <person name="Rey L."/>
            <person name="Navarro A."/>
            <person name="Busquets A."/>
            <person name="Imperial J."/>
            <person name="Ruiz-Argueso T."/>
        </authorList>
    </citation>
    <scope>NUCLEOTIDE SEQUENCE [LARGE SCALE GENOMIC DNA]</scope>
    <source>
        <strain evidence="7 8">PAC68</strain>
    </source>
</reference>
<keyword evidence="3 6" id="KW-0812">Transmembrane</keyword>
<feature type="transmembrane region" description="Helical" evidence="6">
    <location>
        <begin position="12"/>
        <end position="33"/>
    </location>
</feature>
<evidence type="ECO:0000256" key="5">
    <source>
        <dbReference type="ARBA" id="ARBA00023136"/>
    </source>
</evidence>
<keyword evidence="5 6" id="KW-0472">Membrane</keyword>
<dbReference type="STRING" id="280332.CQ12_12255"/>
<feature type="transmembrane region" description="Helical" evidence="6">
    <location>
        <begin position="158"/>
        <end position="179"/>
    </location>
</feature>
<protein>
    <submittedName>
        <fullName evidence="7">Threonine transporter RhtB</fullName>
    </submittedName>
</protein>
<dbReference type="PIRSF" id="PIRSF006324">
    <property type="entry name" value="LeuE"/>
    <property type="match status" value="1"/>
</dbReference>
<evidence type="ECO:0000256" key="6">
    <source>
        <dbReference type="SAM" id="Phobius"/>
    </source>
</evidence>
<feature type="transmembrane region" description="Helical" evidence="6">
    <location>
        <begin position="116"/>
        <end position="138"/>
    </location>
</feature>
<gene>
    <name evidence="7" type="ORF">CQ12_12255</name>
</gene>
<feature type="transmembrane region" description="Helical" evidence="6">
    <location>
        <begin position="75"/>
        <end position="95"/>
    </location>
</feature>
<dbReference type="RefSeq" id="WP_057837616.1">
    <property type="nucleotide sequence ID" value="NZ_LLXZ01000141.1"/>
</dbReference>
<feature type="transmembrane region" description="Helical" evidence="6">
    <location>
        <begin position="191"/>
        <end position="209"/>
    </location>
</feature>
<sequence>MTFLPAPEILAAFTVACLLLVLTPGPDMTFFLGQTLTAGRARGMAAMLGACLGVVVHSMLAAFGLSALLVASATAFTVIKIAGAFYLVWLGIQAIRHGSALTLKKGDGRKAPISQVFLMGVGINLLNPKVVMFFLTFLPQFVSVSDPHAGSKLMFLGLYSIAFSIPICAAMIMMADRFTDAMRRSPRAMRIFDWLFAGLMGTFALRLLLARGN</sequence>
<dbReference type="PANTHER" id="PTHR30086">
    <property type="entry name" value="ARGININE EXPORTER PROTEIN ARGO"/>
    <property type="match status" value="1"/>
</dbReference>
<dbReference type="GO" id="GO:0015171">
    <property type="term" value="F:amino acid transmembrane transporter activity"/>
    <property type="evidence" value="ECO:0007669"/>
    <property type="project" value="TreeGrafter"/>
</dbReference>
<evidence type="ECO:0000256" key="1">
    <source>
        <dbReference type="ARBA" id="ARBA00004651"/>
    </source>
</evidence>
<comment type="caution">
    <text evidence="7">The sequence shown here is derived from an EMBL/GenBank/DDBJ whole genome shotgun (WGS) entry which is preliminary data.</text>
</comment>
<dbReference type="EMBL" id="LLXZ01000141">
    <property type="protein sequence ID" value="KRR03665.1"/>
    <property type="molecule type" value="Genomic_DNA"/>
</dbReference>
<dbReference type="Proteomes" id="UP000050863">
    <property type="component" value="Unassembled WGS sequence"/>
</dbReference>
<evidence type="ECO:0000313" key="7">
    <source>
        <dbReference type="EMBL" id="KRR03665.1"/>
    </source>
</evidence>
<comment type="subcellular location">
    <subcellularLocation>
        <location evidence="1">Cell membrane</location>
        <topology evidence="1">Multi-pass membrane protein</topology>
    </subcellularLocation>
</comment>
<evidence type="ECO:0000256" key="2">
    <source>
        <dbReference type="ARBA" id="ARBA00022475"/>
    </source>
</evidence>
<evidence type="ECO:0000256" key="4">
    <source>
        <dbReference type="ARBA" id="ARBA00022989"/>
    </source>
</evidence>
<proteinExistence type="predicted"/>
<dbReference type="InterPro" id="IPR001123">
    <property type="entry name" value="LeuE-type"/>
</dbReference>
<evidence type="ECO:0000313" key="8">
    <source>
        <dbReference type="Proteomes" id="UP000050863"/>
    </source>
</evidence>
<keyword evidence="8" id="KW-1185">Reference proteome</keyword>
<dbReference type="GO" id="GO:0005886">
    <property type="term" value="C:plasma membrane"/>
    <property type="evidence" value="ECO:0007669"/>
    <property type="project" value="UniProtKB-SubCell"/>
</dbReference>
<dbReference type="AlphaFoldDB" id="A0A0R3L6V3"/>
<accession>A0A0R3L6V3</accession>
<evidence type="ECO:0000256" key="3">
    <source>
        <dbReference type="ARBA" id="ARBA00022692"/>
    </source>
</evidence>
<keyword evidence="4 6" id="KW-1133">Transmembrane helix</keyword>
<organism evidence="7 8">
    <name type="scientific">Bradyrhizobium jicamae</name>
    <dbReference type="NCBI Taxonomy" id="280332"/>
    <lineage>
        <taxon>Bacteria</taxon>
        <taxon>Pseudomonadati</taxon>
        <taxon>Pseudomonadota</taxon>
        <taxon>Alphaproteobacteria</taxon>
        <taxon>Hyphomicrobiales</taxon>
        <taxon>Nitrobacteraceae</taxon>
        <taxon>Bradyrhizobium</taxon>
    </lineage>
</organism>
<dbReference type="Pfam" id="PF01810">
    <property type="entry name" value="LysE"/>
    <property type="match status" value="1"/>
</dbReference>